<dbReference type="KEGG" id="goe:100901261"/>
<dbReference type="GeneID" id="100901261"/>
<proteinExistence type="predicted"/>
<organism evidence="1 2">
    <name type="scientific">Galendromus occidentalis</name>
    <name type="common">western predatory mite</name>
    <dbReference type="NCBI Taxonomy" id="34638"/>
    <lineage>
        <taxon>Eukaryota</taxon>
        <taxon>Metazoa</taxon>
        <taxon>Ecdysozoa</taxon>
        <taxon>Arthropoda</taxon>
        <taxon>Chelicerata</taxon>
        <taxon>Arachnida</taxon>
        <taxon>Acari</taxon>
        <taxon>Parasitiformes</taxon>
        <taxon>Mesostigmata</taxon>
        <taxon>Gamasina</taxon>
        <taxon>Phytoseioidea</taxon>
        <taxon>Phytoseiidae</taxon>
        <taxon>Typhlodrominae</taxon>
        <taxon>Galendromus</taxon>
    </lineage>
</organism>
<accession>A0AAJ6QTZ9</accession>
<name>A0AAJ6QTZ9_9ACAR</name>
<keyword evidence="1" id="KW-1185">Reference proteome</keyword>
<gene>
    <name evidence="2" type="primary">LOC100901261</name>
</gene>
<dbReference type="RefSeq" id="XP_003743714.1">
    <property type="nucleotide sequence ID" value="XM_003743666.2"/>
</dbReference>
<dbReference type="Proteomes" id="UP000694867">
    <property type="component" value="Unplaced"/>
</dbReference>
<dbReference type="AlphaFoldDB" id="A0AAJ6QTZ9"/>
<reference evidence="2" key="1">
    <citation type="submission" date="2025-08" db="UniProtKB">
        <authorList>
            <consortium name="RefSeq"/>
        </authorList>
    </citation>
    <scope>IDENTIFICATION</scope>
</reference>
<evidence type="ECO:0000313" key="2">
    <source>
        <dbReference type="RefSeq" id="XP_003743714.1"/>
    </source>
</evidence>
<protein>
    <submittedName>
        <fullName evidence="2">Uncharacterized protein LOC100901261</fullName>
    </submittedName>
</protein>
<sequence length="261" mass="29140">MDECPRMKTPYSEGVGRLVRGTEKIWVLMEEPQKVVWNLPDDVLSEMARASNEDSQKFLEDLFDVLSWAQDIVVRVAFTNNRVLAVRIDEILIDGVVAKVEPYCSELQAPHGRILRVVQRLFDGNTPKLHEHYSLGIPWDRRNLKFTWASSVHMRSETYRNSLPNEAGSVGILSLLASRPPLTDASKINEPMDSSAIPRICRIMSKSTQTDSSVTQENAEIQDAVRGACVVCAFCVAKGPREISFDSDPSDSGIFDDGVSL</sequence>
<evidence type="ECO:0000313" key="1">
    <source>
        <dbReference type="Proteomes" id="UP000694867"/>
    </source>
</evidence>